<dbReference type="Proteomes" id="UP001152320">
    <property type="component" value="Chromosome 3"/>
</dbReference>
<keyword evidence="2" id="KW-1185">Reference proteome</keyword>
<accession>A0A9Q1HCT0</accession>
<protein>
    <submittedName>
        <fullName evidence="1">Uncharacterized protein</fullName>
    </submittedName>
</protein>
<dbReference type="OrthoDB" id="425681at2759"/>
<organism evidence="1 2">
    <name type="scientific">Holothuria leucospilota</name>
    <name type="common">Black long sea cucumber</name>
    <name type="synonym">Mertensiothuria leucospilota</name>
    <dbReference type="NCBI Taxonomy" id="206669"/>
    <lineage>
        <taxon>Eukaryota</taxon>
        <taxon>Metazoa</taxon>
        <taxon>Echinodermata</taxon>
        <taxon>Eleutherozoa</taxon>
        <taxon>Echinozoa</taxon>
        <taxon>Holothuroidea</taxon>
        <taxon>Aspidochirotacea</taxon>
        <taxon>Aspidochirotida</taxon>
        <taxon>Holothuriidae</taxon>
        <taxon>Holothuria</taxon>
    </lineage>
</organism>
<gene>
    <name evidence="1" type="ORF">HOLleu_07444</name>
</gene>
<comment type="caution">
    <text evidence="1">The sequence shown here is derived from an EMBL/GenBank/DDBJ whole genome shotgun (WGS) entry which is preliminary data.</text>
</comment>
<sequence>MEKGRIAKDLLYGQLEHGSLFRGRPHLRFRDSCKRDLQSVFIDINSWEDFASERSTWRLVVKSGVQRAKKDRRVKRASSQQKRKASISPPVSLYICDTCTKDCHSRIGLCSHRRSCSSI</sequence>
<name>A0A9Q1HCT0_HOLLE</name>
<proteinExistence type="predicted"/>
<dbReference type="EMBL" id="JAIZAY010000003">
    <property type="protein sequence ID" value="KAJ8044652.1"/>
    <property type="molecule type" value="Genomic_DNA"/>
</dbReference>
<evidence type="ECO:0000313" key="1">
    <source>
        <dbReference type="EMBL" id="KAJ8044652.1"/>
    </source>
</evidence>
<dbReference type="AlphaFoldDB" id="A0A9Q1HCT0"/>
<reference evidence="1" key="1">
    <citation type="submission" date="2021-10" db="EMBL/GenBank/DDBJ databases">
        <title>Tropical sea cucumber genome reveals ecological adaptation and Cuvierian tubules defense mechanism.</title>
        <authorList>
            <person name="Chen T."/>
        </authorList>
    </citation>
    <scope>NUCLEOTIDE SEQUENCE</scope>
    <source>
        <strain evidence="1">Nanhai2018</strain>
        <tissue evidence="1">Muscle</tissue>
    </source>
</reference>
<evidence type="ECO:0000313" key="2">
    <source>
        <dbReference type="Proteomes" id="UP001152320"/>
    </source>
</evidence>